<dbReference type="InterPro" id="IPR000160">
    <property type="entry name" value="GGDEF_dom"/>
</dbReference>
<dbReference type="InterPro" id="IPR029016">
    <property type="entry name" value="GAF-like_dom_sf"/>
</dbReference>
<evidence type="ECO:0000313" key="4">
    <source>
        <dbReference type="Proteomes" id="UP001220964"/>
    </source>
</evidence>
<dbReference type="InterPro" id="IPR029787">
    <property type="entry name" value="Nucleotide_cyclase"/>
</dbReference>
<name>A0AAE3NQW5_9RHOB</name>
<dbReference type="CDD" id="cd01949">
    <property type="entry name" value="GGDEF"/>
    <property type="match status" value="1"/>
</dbReference>
<dbReference type="SMART" id="SM00052">
    <property type="entry name" value="EAL"/>
    <property type="match status" value="1"/>
</dbReference>
<evidence type="ECO:0000313" key="3">
    <source>
        <dbReference type="EMBL" id="MDF0600376.1"/>
    </source>
</evidence>
<dbReference type="CDD" id="cd01948">
    <property type="entry name" value="EAL"/>
    <property type="match status" value="1"/>
</dbReference>
<evidence type="ECO:0000259" key="2">
    <source>
        <dbReference type="PROSITE" id="PS50887"/>
    </source>
</evidence>
<dbReference type="InterPro" id="IPR035919">
    <property type="entry name" value="EAL_sf"/>
</dbReference>
<evidence type="ECO:0000259" key="1">
    <source>
        <dbReference type="PROSITE" id="PS50883"/>
    </source>
</evidence>
<dbReference type="Pfam" id="PF01590">
    <property type="entry name" value="GAF"/>
    <property type="match status" value="1"/>
</dbReference>
<dbReference type="SUPFAM" id="SSF141868">
    <property type="entry name" value="EAL domain-like"/>
    <property type="match status" value="1"/>
</dbReference>
<feature type="domain" description="EAL" evidence="1">
    <location>
        <begin position="366"/>
        <end position="620"/>
    </location>
</feature>
<dbReference type="SUPFAM" id="SSF55781">
    <property type="entry name" value="GAF domain-like"/>
    <property type="match status" value="1"/>
</dbReference>
<dbReference type="Gene3D" id="3.30.450.40">
    <property type="match status" value="1"/>
</dbReference>
<sequence length="629" mass="66396">MAEQTSAAIRLPVAFIEDLSRAASIEAVLATAAAWLPDLNDADRAKLTFRDDTRLIARGARRDGMHDIDEDLAPIRPGDPRDRVLQSGLPLQMDAAALGRDPDPAIQALYDQGMRTALFVPMRTAGATVGIIGLQRRAATPFGDLQIRQLGAAGSWIAAQARLMQQLRSNARLAETDPLTGLANRARLMRVLDGPGALHQADGHGRIVGVLHVDLDRFKEINDRLGHATGDAVLTQAAEIMRQTAGPTDLVARVGGDEFVIATRTDRQGRHLARLAAALAGRLAAPMRVGGVDIRCPASIGTAMANSGASTGSNKGAGSGTSAGEAGTGAERLIANADLALYEVKRQGRGGVRAFATEMRDRFEARRSLHAELRAAVEEEAFEPHFQPIVTLADGALAGVAVLARWPHPDRGLLAPEGFLDAAAEVGLAARIDTIVRAKGLCALARLRAAGWTAPVMSVNISADTLSDPELPETLLWDVLGQGLQPADLRLDVAESLLIADAEGRVRDRIAALCAKGFAVEIDEFGTGHAAMPRMRQLQLRGLKLAPALTEHLPDTCAEAILGAILAMGAELGLSVTAKGVETAEELARLHALGCDRAQGRAVSAPLDEAALTDYLRRHGNPRLPLAAG</sequence>
<dbReference type="AlphaFoldDB" id="A0AAE3NQW5"/>
<dbReference type="PANTHER" id="PTHR44757">
    <property type="entry name" value="DIGUANYLATE CYCLASE DGCP"/>
    <property type="match status" value="1"/>
</dbReference>
<dbReference type="InterPro" id="IPR003018">
    <property type="entry name" value="GAF"/>
</dbReference>
<dbReference type="Pfam" id="PF00990">
    <property type="entry name" value="GGDEF"/>
    <property type="match status" value="1"/>
</dbReference>
<accession>A0AAE3NQW5</accession>
<dbReference type="Gene3D" id="3.20.20.450">
    <property type="entry name" value="EAL domain"/>
    <property type="match status" value="1"/>
</dbReference>
<dbReference type="Proteomes" id="UP001220964">
    <property type="component" value="Unassembled WGS sequence"/>
</dbReference>
<dbReference type="Gene3D" id="3.30.70.270">
    <property type="match status" value="1"/>
</dbReference>
<dbReference type="Pfam" id="PF00563">
    <property type="entry name" value="EAL"/>
    <property type="match status" value="1"/>
</dbReference>
<dbReference type="InterPro" id="IPR043128">
    <property type="entry name" value="Rev_trsase/Diguanyl_cyclase"/>
</dbReference>
<dbReference type="PANTHER" id="PTHR44757:SF2">
    <property type="entry name" value="BIOFILM ARCHITECTURE MAINTENANCE PROTEIN MBAA"/>
    <property type="match status" value="1"/>
</dbReference>
<dbReference type="PROSITE" id="PS50887">
    <property type="entry name" value="GGDEF"/>
    <property type="match status" value="1"/>
</dbReference>
<dbReference type="RefSeq" id="WP_275566520.1">
    <property type="nucleotide sequence ID" value="NZ_JARGYC010000012.1"/>
</dbReference>
<organism evidence="3 4">
    <name type="scientific">Psychromarinibacter sediminicola</name>
    <dbReference type="NCBI Taxonomy" id="3033385"/>
    <lineage>
        <taxon>Bacteria</taxon>
        <taxon>Pseudomonadati</taxon>
        <taxon>Pseudomonadota</taxon>
        <taxon>Alphaproteobacteria</taxon>
        <taxon>Rhodobacterales</taxon>
        <taxon>Paracoccaceae</taxon>
        <taxon>Psychromarinibacter</taxon>
    </lineage>
</organism>
<dbReference type="NCBIfam" id="TIGR00254">
    <property type="entry name" value="GGDEF"/>
    <property type="match status" value="1"/>
</dbReference>
<dbReference type="SMART" id="SM00267">
    <property type="entry name" value="GGDEF"/>
    <property type="match status" value="1"/>
</dbReference>
<gene>
    <name evidence="3" type="ORF">P1J78_06515</name>
</gene>
<keyword evidence="4" id="KW-1185">Reference proteome</keyword>
<protein>
    <submittedName>
        <fullName evidence="3">EAL domain-containing protein</fullName>
    </submittedName>
</protein>
<dbReference type="EMBL" id="JARGYC010000012">
    <property type="protein sequence ID" value="MDF0600376.1"/>
    <property type="molecule type" value="Genomic_DNA"/>
</dbReference>
<reference evidence="3" key="1">
    <citation type="submission" date="2023-03" db="EMBL/GenBank/DDBJ databases">
        <title>Multiphase analysis and comparison of six strains from genera Psychromarinibacter, Lutimaribacter, and Maritimibacter, including a novel species: Psychromarinibacter sediminicola sp. nov.</title>
        <authorList>
            <person name="Wang Y.-H."/>
            <person name="Ye M.-Q."/>
            <person name="Du Z.-J."/>
        </authorList>
    </citation>
    <scope>NUCLEOTIDE SEQUENCE</scope>
    <source>
        <strain evidence="3">C21-152</strain>
    </source>
</reference>
<dbReference type="SUPFAM" id="SSF55073">
    <property type="entry name" value="Nucleotide cyclase"/>
    <property type="match status" value="1"/>
</dbReference>
<dbReference type="InterPro" id="IPR001633">
    <property type="entry name" value="EAL_dom"/>
</dbReference>
<comment type="caution">
    <text evidence="3">The sequence shown here is derived from an EMBL/GenBank/DDBJ whole genome shotgun (WGS) entry which is preliminary data.</text>
</comment>
<proteinExistence type="predicted"/>
<dbReference type="PROSITE" id="PS50883">
    <property type="entry name" value="EAL"/>
    <property type="match status" value="1"/>
</dbReference>
<dbReference type="InterPro" id="IPR052155">
    <property type="entry name" value="Biofilm_reg_signaling"/>
</dbReference>
<feature type="domain" description="GGDEF" evidence="2">
    <location>
        <begin position="206"/>
        <end position="357"/>
    </location>
</feature>